<evidence type="ECO:0000256" key="4">
    <source>
        <dbReference type="ARBA" id="ARBA00022741"/>
    </source>
</evidence>
<dbReference type="PROSITE" id="PS50929">
    <property type="entry name" value="ABC_TM1F"/>
    <property type="match status" value="1"/>
</dbReference>
<dbReference type="InterPro" id="IPR017871">
    <property type="entry name" value="ABC_transporter-like_CS"/>
</dbReference>
<keyword evidence="3 8" id="KW-0812">Transmembrane</keyword>
<dbReference type="InParanoid" id="A0A6L2PDA5"/>
<evidence type="ECO:0000256" key="6">
    <source>
        <dbReference type="ARBA" id="ARBA00022989"/>
    </source>
</evidence>
<evidence type="ECO:0000256" key="3">
    <source>
        <dbReference type="ARBA" id="ARBA00022692"/>
    </source>
</evidence>
<dbReference type="CDD" id="cd03244">
    <property type="entry name" value="ABCC_MRP_domain2"/>
    <property type="match status" value="1"/>
</dbReference>
<dbReference type="Proteomes" id="UP000502823">
    <property type="component" value="Unassembled WGS sequence"/>
</dbReference>
<evidence type="ECO:0000256" key="7">
    <source>
        <dbReference type="ARBA" id="ARBA00023136"/>
    </source>
</evidence>
<dbReference type="AlphaFoldDB" id="A0A6L2PDA5"/>
<keyword evidence="2" id="KW-0813">Transport</keyword>
<dbReference type="InterPro" id="IPR036640">
    <property type="entry name" value="ABC1_TM_sf"/>
</dbReference>
<keyword evidence="7 8" id="KW-0472">Membrane</keyword>
<name>A0A6L2PDA5_COPFO</name>
<dbReference type="PROSITE" id="PS50893">
    <property type="entry name" value="ABC_TRANSPORTER_2"/>
    <property type="match status" value="1"/>
</dbReference>
<feature type="transmembrane region" description="Helical" evidence="8">
    <location>
        <begin position="448"/>
        <end position="469"/>
    </location>
</feature>
<dbReference type="GO" id="GO:0005524">
    <property type="term" value="F:ATP binding"/>
    <property type="evidence" value="ECO:0007669"/>
    <property type="project" value="UniProtKB-KW"/>
</dbReference>
<comment type="caution">
    <text evidence="11">The sequence shown here is derived from an EMBL/GenBank/DDBJ whole genome shotgun (WGS) entry which is preliminary data.</text>
</comment>
<dbReference type="Pfam" id="PF00005">
    <property type="entry name" value="ABC_tran"/>
    <property type="match status" value="1"/>
</dbReference>
<dbReference type="GO" id="GO:0016020">
    <property type="term" value="C:membrane"/>
    <property type="evidence" value="ECO:0007669"/>
    <property type="project" value="UniProtKB-SubCell"/>
</dbReference>
<evidence type="ECO:0000259" key="10">
    <source>
        <dbReference type="PROSITE" id="PS50929"/>
    </source>
</evidence>
<dbReference type="OrthoDB" id="6500128at2759"/>
<dbReference type="SMART" id="SM00382">
    <property type="entry name" value="AAA"/>
    <property type="match status" value="1"/>
</dbReference>
<evidence type="ECO:0000259" key="9">
    <source>
        <dbReference type="PROSITE" id="PS50893"/>
    </source>
</evidence>
<dbReference type="SUPFAM" id="SSF90123">
    <property type="entry name" value="ABC transporter transmembrane region"/>
    <property type="match status" value="1"/>
</dbReference>
<keyword evidence="12" id="KW-1185">Reference proteome</keyword>
<keyword evidence="4" id="KW-0547">Nucleotide-binding</keyword>
<comment type="subcellular location">
    <subcellularLocation>
        <location evidence="1">Membrane</location>
        <topology evidence="1">Multi-pass membrane protein</topology>
    </subcellularLocation>
</comment>
<dbReference type="GO" id="GO:0016887">
    <property type="term" value="F:ATP hydrolysis activity"/>
    <property type="evidence" value="ECO:0007669"/>
    <property type="project" value="InterPro"/>
</dbReference>
<dbReference type="InterPro" id="IPR003439">
    <property type="entry name" value="ABC_transporter-like_ATP-bd"/>
</dbReference>
<protein>
    <recommendedName>
        <fullName evidence="13">ABC transporter domain-containing protein</fullName>
    </recommendedName>
</protein>
<accession>A0A6L2PDA5</accession>
<dbReference type="GO" id="GO:0140359">
    <property type="term" value="F:ABC-type transporter activity"/>
    <property type="evidence" value="ECO:0007669"/>
    <property type="project" value="InterPro"/>
</dbReference>
<evidence type="ECO:0000256" key="2">
    <source>
        <dbReference type="ARBA" id="ARBA00022448"/>
    </source>
</evidence>
<keyword evidence="5" id="KW-0067">ATP-binding</keyword>
<reference evidence="12" key="1">
    <citation type="submission" date="2020-01" db="EMBL/GenBank/DDBJ databases">
        <title>Draft genome sequence of the Termite Coptotermes fromosanus.</title>
        <authorList>
            <person name="Itakura S."/>
            <person name="Yosikawa Y."/>
            <person name="Umezawa K."/>
        </authorList>
    </citation>
    <scope>NUCLEOTIDE SEQUENCE [LARGE SCALE GENOMIC DNA]</scope>
</reference>
<evidence type="ECO:0000313" key="12">
    <source>
        <dbReference type="Proteomes" id="UP000502823"/>
    </source>
</evidence>
<dbReference type="InterPro" id="IPR011527">
    <property type="entry name" value="ABC1_TM_dom"/>
</dbReference>
<dbReference type="Gene3D" id="1.20.1560.10">
    <property type="entry name" value="ABC transporter type 1, transmembrane domain"/>
    <property type="match status" value="1"/>
</dbReference>
<feature type="domain" description="ABC transporter" evidence="9">
    <location>
        <begin position="147"/>
        <end position="376"/>
    </location>
</feature>
<dbReference type="PANTHER" id="PTHR24223">
    <property type="entry name" value="ATP-BINDING CASSETTE SUB-FAMILY C"/>
    <property type="match status" value="1"/>
</dbReference>
<dbReference type="PROSITE" id="PS00211">
    <property type="entry name" value="ABC_TRANSPORTER_1"/>
    <property type="match status" value="1"/>
</dbReference>
<dbReference type="PANTHER" id="PTHR24223:SF415">
    <property type="entry name" value="FI20190P1"/>
    <property type="match status" value="1"/>
</dbReference>
<dbReference type="EMBL" id="BLKM01006607">
    <property type="protein sequence ID" value="GFG28328.1"/>
    <property type="molecule type" value="Genomic_DNA"/>
</dbReference>
<sequence>MVDKVQVKDELFSRSPVFSHLSASLNGLSTIRVAEAQEMVSKEFDSHQDLHTSAWFLLLETSTAFGFWLDCISVTFTAVVSLSFLVLKSDTFGGNVGLAISQSLILNGMLQHGVRLTAEVVNQMTSVERVLEYTKVPPSGWPAKGMIQFEHMNLKYCPTDPPVLRDLNFSIQPSQKVGIVGRTGAGKSSIISALFRLVKLEGTIRIDNMDTAKLGLSHLRSRISIIPQEPVLFSATLRDNLDPFHEYPDAVLWSALEDVELKEAVTGLDFFVNEGGSNFSAGQRQLVCLARAIIRNNRILALDEATANVDPQTDALIQRTIRTKFQQCTVLTIAHRLNTIMDSDKVLVMEAGIMVEYDHPHILLQNKQGHLYKMVQETGKAMAEQLHKVAEEASIQEKQPHTGCDRCVIPRLLVQWNCMQIGALWNTLDKSKVLTVYYADFGYSVDKLVSYMTNLIFCSSLATVLSAYITP</sequence>
<dbReference type="InterPro" id="IPR050173">
    <property type="entry name" value="ABC_transporter_C-like"/>
</dbReference>
<evidence type="ECO:0000313" key="11">
    <source>
        <dbReference type="EMBL" id="GFG28328.1"/>
    </source>
</evidence>
<feature type="transmembrane region" description="Helical" evidence="8">
    <location>
        <begin position="65"/>
        <end position="87"/>
    </location>
</feature>
<dbReference type="FunFam" id="3.40.50.300:FF:000163">
    <property type="entry name" value="Multidrug resistance-associated protein member 4"/>
    <property type="match status" value="1"/>
</dbReference>
<dbReference type="Gene3D" id="3.40.50.300">
    <property type="entry name" value="P-loop containing nucleotide triphosphate hydrolases"/>
    <property type="match status" value="1"/>
</dbReference>
<evidence type="ECO:0000256" key="5">
    <source>
        <dbReference type="ARBA" id="ARBA00022840"/>
    </source>
</evidence>
<dbReference type="InterPro" id="IPR027417">
    <property type="entry name" value="P-loop_NTPase"/>
</dbReference>
<evidence type="ECO:0000256" key="1">
    <source>
        <dbReference type="ARBA" id="ARBA00004141"/>
    </source>
</evidence>
<gene>
    <name evidence="11" type="ORF">Cfor_09081</name>
</gene>
<keyword evidence="6 8" id="KW-1133">Transmembrane helix</keyword>
<proteinExistence type="predicted"/>
<dbReference type="SUPFAM" id="SSF52540">
    <property type="entry name" value="P-loop containing nucleoside triphosphate hydrolases"/>
    <property type="match status" value="1"/>
</dbReference>
<dbReference type="InterPro" id="IPR003593">
    <property type="entry name" value="AAA+_ATPase"/>
</dbReference>
<evidence type="ECO:0000256" key="8">
    <source>
        <dbReference type="SAM" id="Phobius"/>
    </source>
</evidence>
<feature type="domain" description="ABC transmembrane type-1" evidence="10">
    <location>
        <begin position="13"/>
        <end position="122"/>
    </location>
</feature>
<organism evidence="11 12">
    <name type="scientific">Coptotermes formosanus</name>
    <name type="common">Formosan subterranean termite</name>
    <dbReference type="NCBI Taxonomy" id="36987"/>
    <lineage>
        <taxon>Eukaryota</taxon>
        <taxon>Metazoa</taxon>
        <taxon>Ecdysozoa</taxon>
        <taxon>Arthropoda</taxon>
        <taxon>Hexapoda</taxon>
        <taxon>Insecta</taxon>
        <taxon>Pterygota</taxon>
        <taxon>Neoptera</taxon>
        <taxon>Polyneoptera</taxon>
        <taxon>Dictyoptera</taxon>
        <taxon>Blattodea</taxon>
        <taxon>Blattoidea</taxon>
        <taxon>Termitoidae</taxon>
        <taxon>Rhinotermitidae</taxon>
        <taxon>Coptotermes</taxon>
    </lineage>
</organism>
<evidence type="ECO:0008006" key="13">
    <source>
        <dbReference type="Google" id="ProtNLM"/>
    </source>
</evidence>